<reference evidence="1 2" key="1">
    <citation type="submission" date="2020-04" db="EMBL/GenBank/DDBJ databases">
        <title>Rhizobium sp. S-51 isolated from soil.</title>
        <authorList>
            <person name="Dahal R.H."/>
        </authorList>
    </citation>
    <scope>NUCLEOTIDE SEQUENCE [LARGE SCALE GENOMIC DNA]</scope>
    <source>
        <strain evidence="1 2">S-51</strain>
    </source>
</reference>
<comment type="caution">
    <text evidence="1">The sequence shown here is derived from an EMBL/GenBank/DDBJ whole genome shotgun (WGS) entry which is preliminary data.</text>
</comment>
<dbReference type="AlphaFoldDB" id="A0A7Y0AVD4"/>
<evidence type="ECO:0000313" key="2">
    <source>
        <dbReference type="Proteomes" id="UP000541470"/>
    </source>
</evidence>
<dbReference type="RefSeq" id="WP_169589026.1">
    <property type="nucleotide sequence ID" value="NZ_JABBGK010000001.1"/>
</dbReference>
<gene>
    <name evidence="1" type="ORF">HHL25_08465</name>
</gene>
<dbReference type="Proteomes" id="UP000541470">
    <property type="component" value="Unassembled WGS sequence"/>
</dbReference>
<sequence length="86" mass="9359">MIVAETITLKVKFADVNQISRGKAAPAPFPVMTAPGERWTFCLRRPCRATGASACSASRFRGLNVANTEQNRNCDGRSRLQSDLSS</sequence>
<name>A0A7Y0AVD4_9HYPH</name>
<dbReference type="EMBL" id="JABBGK010000001">
    <property type="protein sequence ID" value="NML74153.1"/>
    <property type="molecule type" value="Genomic_DNA"/>
</dbReference>
<evidence type="ECO:0000313" key="1">
    <source>
        <dbReference type="EMBL" id="NML74153.1"/>
    </source>
</evidence>
<keyword evidence="2" id="KW-1185">Reference proteome</keyword>
<proteinExistence type="predicted"/>
<accession>A0A7Y0AVD4</accession>
<organism evidence="1 2">
    <name type="scientific">Rhizobium terricola</name>
    <dbReference type="NCBI Taxonomy" id="2728849"/>
    <lineage>
        <taxon>Bacteria</taxon>
        <taxon>Pseudomonadati</taxon>
        <taxon>Pseudomonadota</taxon>
        <taxon>Alphaproteobacteria</taxon>
        <taxon>Hyphomicrobiales</taxon>
        <taxon>Rhizobiaceae</taxon>
        <taxon>Rhizobium/Agrobacterium group</taxon>
        <taxon>Rhizobium</taxon>
    </lineage>
</organism>
<protein>
    <submittedName>
        <fullName evidence="1">Uncharacterized protein</fullName>
    </submittedName>
</protein>